<feature type="region of interest" description="Disordered" evidence="8">
    <location>
        <begin position="484"/>
        <end position="509"/>
    </location>
</feature>
<proteinExistence type="predicted"/>
<dbReference type="SUPFAM" id="SSF52058">
    <property type="entry name" value="L domain-like"/>
    <property type="match status" value="1"/>
</dbReference>
<keyword evidence="6 9" id="KW-1133">Transmembrane helix</keyword>
<evidence type="ECO:0000313" key="13">
    <source>
        <dbReference type="Proteomes" id="UP001408789"/>
    </source>
</evidence>
<comment type="subcellular location">
    <subcellularLocation>
        <location evidence="1">Membrane</location>
        <topology evidence="1">Single-pass membrane protein</topology>
    </subcellularLocation>
</comment>
<feature type="region of interest" description="Disordered" evidence="8">
    <location>
        <begin position="582"/>
        <end position="609"/>
    </location>
</feature>
<name>A0AAP0CLG3_9ASTR</name>
<keyword evidence="3 9" id="KW-0812">Transmembrane</keyword>
<evidence type="ECO:0000256" key="7">
    <source>
        <dbReference type="ARBA" id="ARBA00023136"/>
    </source>
</evidence>
<keyword evidence="4 10" id="KW-0732">Signal</keyword>
<sequence length="609" mass="65370">MVGPFKLLPVLLLALFTFSVSGELIASIDCGGTEIQTDTNLIIWSPDDDTVISNGQAYVTRTDSKSPIMNTLRAFTTRKKNCYSYPVTQREQVLVRVSFYYGNYDGLSKPPTFDLHFDGNFWATVETSISEVITYEAIYIVKRDSVSVCVAQTKPDQVPFISALEIRGVDSDFYDDVSASRAVFLNSRFSCGASDTLRYAFPDDAYDRIWVPAKCGTKSVASDAIFIDTTGPNKPPLGVLQYAGTVDTTSEALFLGPVSAMNYIIMYFSDVTDVTSTSQTRSFRIYESKTVGSGPIQSVISPPYGSVEVRNLTYFTLDSATNVSLAATVGSDLPPLLNAIESFDISEILTNGTDNNDVDALALLQTTFDVLQGWRGDPCLPAPYSWDWLNCSTDATPRVTALHLDGYNLSGLLPDISSMDALQIIDMHKNSLTGTIPSFLGTMPNLQQLNLADNQLSGSIPTALSKNNKVKLTVTGNPSLCAPGKSCPSSPGTINATPGSTTTTNSKKSSSLPVILGTTIPAFFLVWVAAGIFIILRKRGKPANTNIPTNGANGHSGGGANGLHKIGEGMVHEFMENVAQQTFGSPSPLFGNTGGESSDQYGETGNQVP</sequence>
<evidence type="ECO:0000256" key="5">
    <source>
        <dbReference type="ARBA" id="ARBA00022737"/>
    </source>
</evidence>
<dbReference type="FunFam" id="3.80.10.10:FF:000129">
    <property type="entry name" value="Leucine-rich repeat receptor-like kinase"/>
    <property type="match status" value="1"/>
</dbReference>
<dbReference type="GO" id="GO:0016020">
    <property type="term" value="C:membrane"/>
    <property type="evidence" value="ECO:0007669"/>
    <property type="project" value="UniProtKB-SubCell"/>
</dbReference>
<keyword evidence="5" id="KW-0677">Repeat</keyword>
<gene>
    <name evidence="12" type="ORF">SSX86_026487</name>
</gene>
<dbReference type="InterPro" id="IPR032675">
    <property type="entry name" value="LRR_dom_sf"/>
</dbReference>
<evidence type="ECO:0000256" key="10">
    <source>
        <dbReference type="SAM" id="SignalP"/>
    </source>
</evidence>
<dbReference type="Gene3D" id="3.80.10.10">
    <property type="entry name" value="Ribonuclease Inhibitor"/>
    <property type="match status" value="1"/>
</dbReference>
<dbReference type="Proteomes" id="UP001408789">
    <property type="component" value="Unassembled WGS sequence"/>
</dbReference>
<evidence type="ECO:0000256" key="8">
    <source>
        <dbReference type="SAM" id="MobiDB-lite"/>
    </source>
</evidence>
<evidence type="ECO:0000256" key="2">
    <source>
        <dbReference type="ARBA" id="ARBA00022614"/>
    </source>
</evidence>
<keyword evidence="7 9" id="KW-0472">Membrane</keyword>
<feature type="signal peptide" evidence="10">
    <location>
        <begin position="1"/>
        <end position="22"/>
    </location>
</feature>
<dbReference type="InterPro" id="IPR024788">
    <property type="entry name" value="Malectin-like_Carb-bd_dom"/>
</dbReference>
<feature type="transmembrane region" description="Helical" evidence="9">
    <location>
        <begin position="514"/>
        <end position="536"/>
    </location>
</feature>
<evidence type="ECO:0000256" key="6">
    <source>
        <dbReference type="ARBA" id="ARBA00022989"/>
    </source>
</evidence>
<organism evidence="12 13">
    <name type="scientific">Deinandra increscens subsp. villosa</name>
    <dbReference type="NCBI Taxonomy" id="3103831"/>
    <lineage>
        <taxon>Eukaryota</taxon>
        <taxon>Viridiplantae</taxon>
        <taxon>Streptophyta</taxon>
        <taxon>Embryophyta</taxon>
        <taxon>Tracheophyta</taxon>
        <taxon>Spermatophyta</taxon>
        <taxon>Magnoliopsida</taxon>
        <taxon>eudicotyledons</taxon>
        <taxon>Gunneridae</taxon>
        <taxon>Pentapetalae</taxon>
        <taxon>asterids</taxon>
        <taxon>campanulids</taxon>
        <taxon>Asterales</taxon>
        <taxon>Asteraceae</taxon>
        <taxon>Asteroideae</taxon>
        <taxon>Heliantheae alliance</taxon>
        <taxon>Madieae</taxon>
        <taxon>Madiinae</taxon>
        <taxon>Deinandra</taxon>
    </lineage>
</organism>
<feature type="chain" id="PRO_5043050053" description="Malectin-like domain-containing protein" evidence="10">
    <location>
        <begin position="23"/>
        <end position="609"/>
    </location>
</feature>
<feature type="compositionally biased region" description="Low complexity" evidence="8">
    <location>
        <begin position="500"/>
        <end position="509"/>
    </location>
</feature>
<feature type="compositionally biased region" description="Polar residues" evidence="8">
    <location>
        <begin position="595"/>
        <end position="609"/>
    </location>
</feature>
<dbReference type="InterPro" id="IPR001611">
    <property type="entry name" value="Leu-rich_rpt"/>
</dbReference>
<comment type="caution">
    <text evidence="12">The sequence shown here is derived from an EMBL/GenBank/DDBJ whole genome shotgun (WGS) entry which is preliminary data.</text>
</comment>
<feature type="compositionally biased region" description="Polar residues" evidence="8">
    <location>
        <begin position="487"/>
        <end position="499"/>
    </location>
</feature>
<evidence type="ECO:0000259" key="11">
    <source>
        <dbReference type="Pfam" id="PF12819"/>
    </source>
</evidence>
<reference evidence="12 13" key="1">
    <citation type="submission" date="2024-04" db="EMBL/GenBank/DDBJ databases">
        <title>The reference genome of an endangered Asteraceae, Deinandra increscens subsp. villosa, native to the Central Coast of California.</title>
        <authorList>
            <person name="Guilliams M."/>
            <person name="Hasenstab-Lehman K."/>
            <person name="Meyer R."/>
            <person name="Mcevoy S."/>
        </authorList>
    </citation>
    <scope>NUCLEOTIDE SEQUENCE [LARGE SCALE GENOMIC DNA]</scope>
    <source>
        <tissue evidence="12">Leaf</tissue>
    </source>
</reference>
<keyword evidence="2" id="KW-0433">Leucine-rich repeat</keyword>
<keyword evidence="13" id="KW-1185">Reference proteome</keyword>
<dbReference type="Pfam" id="PF12819">
    <property type="entry name" value="Malectin_like"/>
    <property type="match status" value="1"/>
</dbReference>
<evidence type="ECO:0000313" key="12">
    <source>
        <dbReference type="EMBL" id="KAK9055404.1"/>
    </source>
</evidence>
<dbReference type="PANTHER" id="PTHR45631:SF201">
    <property type="entry name" value="MALECTIN-LIKE CARBOHYDRATE-BINDING DOMAIN-CONTAINING PROTEIN-RELATED"/>
    <property type="match status" value="1"/>
</dbReference>
<dbReference type="Pfam" id="PF00560">
    <property type="entry name" value="LRR_1"/>
    <property type="match status" value="2"/>
</dbReference>
<dbReference type="PANTHER" id="PTHR45631">
    <property type="entry name" value="OS07G0107800 PROTEIN-RELATED"/>
    <property type="match status" value="1"/>
</dbReference>
<dbReference type="AlphaFoldDB" id="A0AAP0CLG3"/>
<accession>A0AAP0CLG3</accession>
<evidence type="ECO:0000256" key="1">
    <source>
        <dbReference type="ARBA" id="ARBA00004167"/>
    </source>
</evidence>
<evidence type="ECO:0000256" key="9">
    <source>
        <dbReference type="SAM" id="Phobius"/>
    </source>
</evidence>
<feature type="domain" description="Malectin-like" evidence="11">
    <location>
        <begin position="28"/>
        <end position="344"/>
    </location>
</feature>
<evidence type="ECO:0000256" key="4">
    <source>
        <dbReference type="ARBA" id="ARBA00022729"/>
    </source>
</evidence>
<dbReference type="EMBL" id="JBCNJP010000025">
    <property type="protein sequence ID" value="KAK9055404.1"/>
    <property type="molecule type" value="Genomic_DNA"/>
</dbReference>
<evidence type="ECO:0000256" key="3">
    <source>
        <dbReference type="ARBA" id="ARBA00022692"/>
    </source>
</evidence>
<protein>
    <recommendedName>
        <fullName evidence="11">Malectin-like domain-containing protein</fullName>
    </recommendedName>
</protein>